<keyword evidence="3" id="KW-0520">NAD</keyword>
<dbReference type="Pfam" id="PF22725">
    <property type="entry name" value="GFO_IDH_MocA_C3"/>
    <property type="match status" value="1"/>
</dbReference>
<dbReference type="Pfam" id="PF01408">
    <property type="entry name" value="GFO_IDH_MocA"/>
    <property type="match status" value="1"/>
</dbReference>
<proteinExistence type="inferred from homology"/>
<keyword evidence="7" id="KW-1185">Reference proteome</keyword>
<comment type="caution">
    <text evidence="6">The sequence shown here is derived from an EMBL/GenBank/DDBJ whole genome shotgun (WGS) entry which is preliminary data.</text>
</comment>
<dbReference type="GO" id="GO:0000166">
    <property type="term" value="F:nucleotide binding"/>
    <property type="evidence" value="ECO:0007669"/>
    <property type="project" value="InterPro"/>
</dbReference>
<accession>A0A2M9BZ40</accession>
<dbReference type="Gene3D" id="3.40.50.720">
    <property type="entry name" value="NAD(P)-binding Rossmann-like Domain"/>
    <property type="match status" value="1"/>
</dbReference>
<organism evidence="6 7">
    <name type="scientific">Compostimonas suwonensis</name>
    <dbReference type="NCBI Taxonomy" id="1048394"/>
    <lineage>
        <taxon>Bacteria</taxon>
        <taxon>Bacillati</taxon>
        <taxon>Actinomycetota</taxon>
        <taxon>Actinomycetes</taxon>
        <taxon>Micrococcales</taxon>
        <taxon>Microbacteriaceae</taxon>
        <taxon>Compostimonas</taxon>
    </lineage>
</organism>
<evidence type="ECO:0000313" key="6">
    <source>
        <dbReference type="EMBL" id="PJJ63345.1"/>
    </source>
</evidence>
<dbReference type="InterPro" id="IPR055170">
    <property type="entry name" value="GFO_IDH_MocA-like_dom"/>
</dbReference>
<comment type="similarity">
    <text evidence="1">Belongs to the Gfo/Idh/MocA family.</text>
</comment>
<dbReference type="EMBL" id="PGFB01000002">
    <property type="protein sequence ID" value="PJJ63345.1"/>
    <property type="molecule type" value="Genomic_DNA"/>
</dbReference>
<dbReference type="SUPFAM" id="SSF51735">
    <property type="entry name" value="NAD(P)-binding Rossmann-fold domains"/>
    <property type="match status" value="1"/>
</dbReference>
<evidence type="ECO:0000256" key="2">
    <source>
        <dbReference type="ARBA" id="ARBA00023002"/>
    </source>
</evidence>
<evidence type="ECO:0000313" key="7">
    <source>
        <dbReference type="Proteomes" id="UP000230161"/>
    </source>
</evidence>
<dbReference type="RefSeq" id="WP_100343857.1">
    <property type="nucleotide sequence ID" value="NZ_PGFB01000002.1"/>
</dbReference>
<evidence type="ECO:0000256" key="1">
    <source>
        <dbReference type="ARBA" id="ARBA00010928"/>
    </source>
</evidence>
<evidence type="ECO:0000259" key="4">
    <source>
        <dbReference type="Pfam" id="PF01408"/>
    </source>
</evidence>
<dbReference type="SUPFAM" id="SSF55347">
    <property type="entry name" value="Glyceraldehyde-3-phosphate dehydrogenase-like, C-terminal domain"/>
    <property type="match status" value="1"/>
</dbReference>
<evidence type="ECO:0000256" key="3">
    <source>
        <dbReference type="ARBA" id="ARBA00023027"/>
    </source>
</evidence>
<dbReference type="OrthoDB" id="256869at2"/>
<feature type="domain" description="Gfo/Idh/MocA-like oxidoreductase N-terminal" evidence="4">
    <location>
        <begin position="4"/>
        <end position="124"/>
    </location>
</feature>
<gene>
    <name evidence="6" type="ORF">CLV54_1010</name>
</gene>
<keyword evidence="2" id="KW-0560">Oxidoreductase</keyword>
<evidence type="ECO:0000259" key="5">
    <source>
        <dbReference type="Pfam" id="PF22725"/>
    </source>
</evidence>
<dbReference type="InterPro" id="IPR036291">
    <property type="entry name" value="NAD(P)-bd_dom_sf"/>
</dbReference>
<reference evidence="6 7" key="1">
    <citation type="submission" date="2017-11" db="EMBL/GenBank/DDBJ databases">
        <title>Genomic Encyclopedia of Archaeal and Bacterial Type Strains, Phase II (KMG-II): From Individual Species to Whole Genera.</title>
        <authorList>
            <person name="Goeker M."/>
        </authorList>
    </citation>
    <scope>NUCLEOTIDE SEQUENCE [LARGE SCALE GENOMIC DNA]</scope>
    <source>
        <strain evidence="6 7">DSM 25625</strain>
    </source>
</reference>
<protein>
    <submittedName>
        <fullName evidence="6">Putative dehydrogenase</fullName>
    </submittedName>
</protein>
<name>A0A2M9BZ40_9MICO</name>
<sequence length="345" mass="36851">MSTIRTGIIGYGLSGRVFHAPFVAADPRFSLQVIATGDRERREQALSSYPGVSIVPSPDDILSRAAELDLVVLASPVHVHYAQGLAALDAGAAVIVDKPFAASTAQGRELVEKALSVGRPLIVFHNRRWDGDFMTARSLLESGRLGRVHRFESTFERFSPSRRERWQDTLTVDQGAGITFDLGSHLVDQALTLFGPATLTAAELTIVREGGVSDDDAFLSLLHHSGVRSHLTMSRLAAQSGPRLRVLGTDAAYRVYGLDPQEPALKLGARPTDPGFGEADAADWGLLGIDGERLEAVPTARGDYAGFYAAAALAIRGEGPTPVEPSDALAVLEILEQAHELSPVG</sequence>
<dbReference type="PANTHER" id="PTHR43708">
    <property type="entry name" value="CONSERVED EXPRESSED OXIDOREDUCTASE (EUROFUNG)"/>
    <property type="match status" value="1"/>
</dbReference>
<feature type="domain" description="GFO/IDH/MocA-like oxidoreductase" evidence="5">
    <location>
        <begin position="133"/>
        <end position="253"/>
    </location>
</feature>
<dbReference type="AlphaFoldDB" id="A0A2M9BZ40"/>
<dbReference type="Gene3D" id="3.30.360.10">
    <property type="entry name" value="Dihydrodipicolinate Reductase, domain 2"/>
    <property type="match status" value="1"/>
</dbReference>
<dbReference type="InterPro" id="IPR051317">
    <property type="entry name" value="Gfo/Idh/MocA_oxidoreduct"/>
</dbReference>
<dbReference type="Proteomes" id="UP000230161">
    <property type="component" value="Unassembled WGS sequence"/>
</dbReference>
<dbReference type="GO" id="GO:0016491">
    <property type="term" value="F:oxidoreductase activity"/>
    <property type="evidence" value="ECO:0007669"/>
    <property type="project" value="UniProtKB-KW"/>
</dbReference>
<dbReference type="InterPro" id="IPR000683">
    <property type="entry name" value="Gfo/Idh/MocA-like_OxRdtase_N"/>
</dbReference>
<dbReference type="PANTHER" id="PTHR43708:SF5">
    <property type="entry name" value="CONSERVED EXPRESSED OXIDOREDUCTASE (EUROFUNG)-RELATED"/>
    <property type="match status" value="1"/>
</dbReference>